<proteinExistence type="inferred from homology"/>
<dbReference type="Pfam" id="PF06769">
    <property type="entry name" value="YoeB_toxin"/>
    <property type="match status" value="1"/>
</dbReference>
<comment type="caution">
    <text evidence="7">The sequence shown here is derived from an EMBL/GenBank/DDBJ whole genome shotgun (WGS) entry which is preliminary data.</text>
</comment>
<comment type="similarity">
    <text evidence="1">Belongs to the YoeB family.</text>
</comment>
<dbReference type="SUPFAM" id="SSF143011">
    <property type="entry name" value="RelE-like"/>
    <property type="match status" value="1"/>
</dbReference>
<dbReference type="PANTHER" id="PTHR38039:SF1">
    <property type="entry name" value="TOXIN YOEB"/>
    <property type="match status" value="1"/>
</dbReference>
<reference evidence="7 8" key="1">
    <citation type="submission" date="2020-11" db="EMBL/GenBank/DDBJ databases">
        <authorList>
            <person name="Lassalle F."/>
        </authorList>
    </citation>
    <scope>NUCLEOTIDE SEQUENCE [LARGE SCALE GENOMIC DNA]</scope>
    <source>
        <strain evidence="7 8">JC140</strain>
    </source>
</reference>
<dbReference type="RefSeq" id="WP_142521104.1">
    <property type="nucleotide sequence ID" value="NZ_CABFWF030000010.1"/>
</dbReference>
<evidence type="ECO:0000256" key="6">
    <source>
        <dbReference type="ARBA" id="ARBA00030388"/>
    </source>
</evidence>
<dbReference type="NCBIfam" id="TIGR02116">
    <property type="entry name" value="toxin_Txe_YoeB"/>
    <property type="match status" value="1"/>
</dbReference>
<sequence>MKLVWTPYAWDDYLFWQRTDIRMVERINELVRDARRSPFSGLGKPEPLKGDLAGFWSRRISGEHRFVYQVAGSGLDQRLEIVQCRFHYRK</sequence>
<evidence type="ECO:0000256" key="5">
    <source>
        <dbReference type="ARBA" id="ARBA00022801"/>
    </source>
</evidence>
<name>A0ABM8PJI8_9HYPH</name>
<evidence type="ECO:0000256" key="4">
    <source>
        <dbReference type="ARBA" id="ARBA00022759"/>
    </source>
</evidence>
<keyword evidence="5" id="KW-0378">Hydrolase</keyword>
<dbReference type="Gene3D" id="3.30.2310.20">
    <property type="entry name" value="RelE-like"/>
    <property type="match status" value="1"/>
</dbReference>
<evidence type="ECO:0000313" key="7">
    <source>
        <dbReference type="EMBL" id="CAD7033361.1"/>
    </source>
</evidence>
<gene>
    <name evidence="7" type="ORF">REJC140_03176</name>
</gene>
<keyword evidence="4" id="KW-0255">Endonuclease</keyword>
<accession>A0ABM8PJI8</accession>
<evidence type="ECO:0000313" key="8">
    <source>
        <dbReference type="Proteomes" id="UP000606921"/>
    </source>
</evidence>
<dbReference type="EMBL" id="CABFWF030000010">
    <property type="protein sequence ID" value="CAD7033361.1"/>
    <property type="molecule type" value="Genomic_DNA"/>
</dbReference>
<keyword evidence="8" id="KW-1185">Reference proteome</keyword>
<keyword evidence="2" id="KW-1277">Toxin-antitoxin system</keyword>
<protein>
    <recommendedName>
        <fullName evidence="6">Putative mRNA interferase YoeB</fullName>
    </recommendedName>
</protein>
<dbReference type="PANTHER" id="PTHR38039">
    <property type="entry name" value="TOXIN YOEB"/>
    <property type="match status" value="1"/>
</dbReference>
<dbReference type="InterPro" id="IPR009614">
    <property type="entry name" value="YoeB_toxin"/>
</dbReference>
<dbReference type="Proteomes" id="UP000606921">
    <property type="component" value="Unassembled WGS sequence"/>
</dbReference>
<dbReference type="InterPro" id="IPR035093">
    <property type="entry name" value="RelE/ParE_toxin_dom_sf"/>
</dbReference>
<evidence type="ECO:0000256" key="3">
    <source>
        <dbReference type="ARBA" id="ARBA00022722"/>
    </source>
</evidence>
<organism evidence="7 8">
    <name type="scientific">Pseudorhizobium endolithicum</name>
    <dbReference type="NCBI Taxonomy" id="1191678"/>
    <lineage>
        <taxon>Bacteria</taxon>
        <taxon>Pseudomonadati</taxon>
        <taxon>Pseudomonadota</taxon>
        <taxon>Alphaproteobacteria</taxon>
        <taxon>Hyphomicrobiales</taxon>
        <taxon>Rhizobiaceae</taxon>
        <taxon>Rhizobium/Agrobacterium group</taxon>
        <taxon>Pseudorhizobium</taxon>
    </lineage>
</organism>
<evidence type="ECO:0000256" key="2">
    <source>
        <dbReference type="ARBA" id="ARBA00022649"/>
    </source>
</evidence>
<evidence type="ECO:0000256" key="1">
    <source>
        <dbReference type="ARBA" id="ARBA00008172"/>
    </source>
</evidence>
<keyword evidence="3" id="KW-0540">Nuclease</keyword>